<reference evidence="8 9" key="1">
    <citation type="journal article" date="2017" name="Gigascience">
        <title>Draft genome of the honey bee ectoparasitic mite, Tropilaelaps mercedesae, is shaped by the parasitic life history.</title>
        <authorList>
            <person name="Dong X."/>
            <person name="Armstrong S.D."/>
            <person name="Xia D."/>
            <person name="Makepeace B.L."/>
            <person name="Darby A.C."/>
            <person name="Kadowaki T."/>
        </authorList>
    </citation>
    <scope>NUCLEOTIDE SEQUENCE [LARGE SCALE GENOMIC DNA]</scope>
    <source>
        <strain evidence="8">Wuxi-XJTLU</strain>
    </source>
</reference>
<name>A0A1V9X9M7_9ACAR</name>
<keyword evidence="3" id="KW-0812">Transmembrane</keyword>
<dbReference type="InterPro" id="IPR039797">
    <property type="entry name" value="Pecanex"/>
</dbReference>
<keyword evidence="9" id="KW-1185">Reference proteome</keyword>
<evidence type="ECO:0000313" key="9">
    <source>
        <dbReference type="Proteomes" id="UP000192247"/>
    </source>
</evidence>
<keyword evidence="4" id="KW-1133">Transmembrane helix</keyword>
<evidence type="ECO:0000256" key="2">
    <source>
        <dbReference type="ARBA" id="ARBA00010170"/>
    </source>
</evidence>
<dbReference type="EMBL" id="MNPL01018132">
    <property type="protein sequence ID" value="OQR70249.1"/>
    <property type="molecule type" value="Genomic_DNA"/>
</dbReference>
<comment type="subcellular location">
    <subcellularLocation>
        <location evidence="1 6">Membrane</location>
        <topology evidence="1 6">Multi-pass membrane protein</topology>
    </subcellularLocation>
</comment>
<organism evidence="8 9">
    <name type="scientific">Tropilaelaps mercedesae</name>
    <dbReference type="NCBI Taxonomy" id="418985"/>
    <lineage>
        <taxon>Eukaryota</taxon>
        <taxon>Metazoa</taxon>
        <taxon>Ecdysozoa</taxon>
        <taxon>Arthropoda</taxon>
        <taxon>Chelicerata</taxon>
        <taxon>Arachnida</taxon>
        <taxon>Acari</taxon>
        <taxon>Parasitiformes</taxon>
        <taxon>Mesostigmata</taxon>
        <taxon>Gamasina</taxon>
        <taxon>Dermanyssoidea</taxon>
        <taxon>Laelapidae</taxon>
        <taxon>Tropilaelaps</taxon>
    </lineage>
</organism>
<protein>
    <recommendedName>
        <fullName evidence="6">Pecanex-like protein</fullName>
    </recommendedName>
</protein>
<evidence type="ECO:0000256" key="1">
    <source>
        <dbReference type="ARBA" id="ARBA00004141"/>
    </source>
</evidence>
<dbReference type="InterPro" id="IPR007735">
    <property type="entry name" value="Pecanex_C"/>
</dbReference>
<evidence type="ECO:0000256" key="5">
    <source>
        <dbReference type="ARBA" id="ARBA00023136"/>
    </source>
</evidence>
<evidence type="ECO:0000256" key="6">
    <source>
        <dbReference type="RuleBase" id="RU367089"/>
    </source>
</evidence>
<comment type="similarity">
    <text evidence="2 6">Belongs to the pecanex family.</text>
</comment>
<dbReference type="Pfam" id="PF05041">
    <property type="entry name" value="Pecanex_C"/>
    <property type="match status" value="1"/>
</dbReference>
<proteinExistence type="inferred from homology"/>
<comment type="caution">
    <text evidence="8">The sequence shown here is derived from an EMBL/GenBank/DDBJ whole genome shotgun (WGS) entry which is preliminary data.</text>
</comment>
<dbReference type="InParanoid" id="A0A1V9X9M7"/>
<dbReference type="OrthoDB" id="5979286at2759"/>
<dbReference type="GO" id="GO:0016020">
    <property type="term" value="C:membrane"/>
    <property type="evidence" value="ECO:0007669"/>
    <property type="project" value="UniProtKB-SubCell"/>
</dbReference>
<dbReference type="Proteomes" id="UP000192247">
    <property type="component" value="Unassembled WGS sequence"/>
</dbReference>
<evidence type="ECO:0000259" key="7">
    <source>
        <dbReference type="Pfam" id="PF05041"/>
    </source>
</evidence>
<sequence>FIPRLIEKLESNISRGLLGSLQAGSCLLARHQNRLVFLRVIEAGYLFRCVEAKGLELQETSCHSIEATTVDQIIDNSFLKEPTGCSNPHAINSFRPRARTHVVTYSSARNVLSGVIDQPAFNEAMLSNFSRVLLWVLLHQQARSLRENNSSRDADISGSTDMLSEHSQYRPQTSWWLLVSQDINPFRRFPSRLFVDSWMTLVAVHIRRSFPDIVMAAAEEPSLCVDYRQVCDFCYRAVFPDGPLTPNIIHDAFNGKYARELPDNLYELVRRAVQYTTKLAVDTVTIGEAETEAELARILKEYDSRWFIGIEGSVQWNQCVVDEIPYMFSIAHDTDENVYTSHLLSLILDEPVYVGTLSGPTVNAIWATLSLELMYMTNDDDERYSIQAHPWLLRNLTIQAADPPLGYPVYIDRPRYMTTLN</sequence>
<accession>A0A1V9X9M7</accession>
<dbReference type="PANTHER" id="PTHR12372">
    <property type="entry name" value="PECANEX"/>
    <property type="match status" value="1"/>
</dbReference>
<gene>
    <name evidence="8" type="ORF">BIW11_11752</name>
</gene>
<dbReference type="AlphaFoldDB" id="A0A1V9X9M7"/>
<evidence type="ECO:0000256" key="3">
    <source>
        <dbReference type="ARBA" id="ARBA00022692"/>
    </source>
</evidence>
<evidence type="ECO:0000256" key="4">
    <source>
        <dbReference type="ARBA" id="ARBA00022989"/>
    </source>
</evidence>
<keyword evidence="5" id="KW-0472">Membrane</keyword>
<feature type="domain" description="Pecanex C-terminal" evidence="7">
    <location>
        <begin position="266"/>
        <end position="411"/>
    </location>
</feature>
<feature type="non-terminal residue" evidence="8">
    <location>
        <position position="1"/>
    </location>
</feature>
<evidence type="ECO:0000313" key="8">
    <source>
        <dbReference type="EMBL" id="OQR70249.1"/>
    </source>
</evidence>
<dbReference type="PANTHER" id="PTHR12372:SF6">
    <property type="entry name" value="PECANEX-LIKE PROTEIN 4"/>
    <property type="match status" value="1"/>
</dbReference>